<evidence type="ECO:0000256" key="2">
    <source>
        <dbReference type="ARBA" id="ARBA00022737"/>
    </source>
</evidence>
<dbReference type="EMBL" id="JAJTTA010000002">
    <property type="protein sequence ID" value="MCF0040657.1"/>
    <property type="molecule type" value="Genomic_DNA"/>
</dbReference>
<dbReference type="GO" id="GO:0033627">
    <property type="term" value="P:cell adhesion mediated by integrin"/>
    <property type="evidence" value="ECO:0007669"/>
    <property type="project" value="TreeGrafter"/>
</dbReference>
<dbReference type="GO" id="GO:0007229">
    <property type="term" value="P:integrin-mediated signaling pathway"/>
    <property type="evidence" value="ECO:0007669"/>
    <property type="project" value="TreeGrafter"/>
</dbReference>
<dbReference type="PANTHER" id="PTHR23220:SF122">
    <property type="entry name" value="INTEGRIN ALPHA-PS1"/>
    <property type="match status" value="1"/>
</dbReference>
<evidence type="ECO:0000313" key="8">
    <source>
        <dbReference type="Proteomes" id="UP001139700"/>
    </source>
</evidence>
<dbReference type="Proteomes" id="UP001139700">
    <property type="component" value="Unassembled WGS sequence"/>
</dbReference>
<keyword evidence="3" id="KW-0325">Glycoprotein</keyword>
<keyword evidence="5" id="KW-1133">Transmembrane helix</keyword>
<sequence length="1373" mass="144374">MKQHYKTGVYIIFFLILFVAYVVKMRELNSGKSKPNRLTPLKSNSKEQPSIVPDSTISSIQQSLAKREYNISFDSEKNTLQSPNRKQGLRAYYKPGELTVNNRVDSAGHNFSLKLVNEGIFADGKKILSPQSNAKLENADNTLQIKHKGFIEEFVNNEEGVRQNFIIDSAPIDTKELQVRLSVKGLEVHDLKNNELQCYAENKEGKLTSSLIYKDIKCWDADGKILPATLRYEDGLVMLSANVQSAAYPVTIDPIVVNGNPTNANAIVESNQIGAQAGYAVSSAGDVNGDGYSDVLVGAPFFDSGETNEGVVFVYHGSASGLSANAAVTLQGNQNEAQFGTSVSSAGDLNKDGYSDVLVGAPFYTKGETKEGAAMVYYGSASGLNSVATILESNQLNAKFGRAVEGLGDVNGDGFSDVIVGAPLYDKGQADEGAAFIYHGSAAGINLLAANILESNQEKAQFGYCSAGAGDVNGDGYNDVLVGAYAYDKGHENEGAVFVHLGSAVGINNNASVVLEGNQINAQYGWSAATAGDVNGDGYSDIMVGSYLYDYGQTNEGAVFVYHGSAQGIKASAALRLESNQPEAKQGIAVACAGDVNGDGYSDVMIGIWQYDKGESNEGAVVLHHGSPNGLISSPASTLESNQADAGLGWSVKSAGDVNGDGYSDIITGANTYDKGHVDEGASFVWMGRPAGVLNWKMKVIECKNDQAELGFVVAGAGDVNSDGYDDFLVGAPNFDNGQNDEGAVFVYHGSSNGANDVITTQLEGNQINATFGKSVSQAGDVNGDGFDDVIVGAIGYSNQQTNEGAAFVYYGSASGIIANKLTILESDQATAWMGSSVSSAGDVNGDGFSDVIVGSPNFSSEFSTEGAAFVFHGSANGIIQAYNVKLKGGQAAAHLGYSVASAGDVNGDGFSDVIVGSPFFTNAQNTEGAAIIFHGSANGITSLPATIIDSNVAESNFGGSVASAGDVNGDGYSDIIVGAIHYTDWQNNQYKKGAAYVYYGSSSGASLNQFTFLEGNQAYSRMGGSVASAGDLNGDGYGDIVIGVENYTDVEVADAGAAFIYYGSAFKIASGSVPNDILKNTDSKDFDFFGKSVASAGDINGDGYGDLVLGAPLYNNGGVEGGAAFIYYGNNGNNNKNLQNNLRLYNSNLTTPINQSQKAKDDFGAGLYAKSFLGKNKGKLVWETKAMGQGFSKGTNGVITNSTMSSGSQNAYASLGLTGTELKSVIAKQGSATKVRVRVKYDPALALTGQLYGPWRYLPAYLVGNSIAPAPEDVVDDMSETVKQKVDESLARKKGESLYVYPNPASDRLMLKMDGSERIRSVQMLTVEGRSVYRSLTPVSEIDVRNVAAGNYILLVTHLDGSTSTRKVVIEK</sequence>
<dbReference type="PRINTS" id="PR01185">
    <property type="entry name" value="INTEGRINA"/>
</dbReference>
<dbReference type="GO" id="GO:0009897">
    <property type="term" value="C:external side of plasma membrane"/>
    <property type="evidence" value="ECO:0007669"/>
    <property type="project" value="TreeGrafter"/>
</dbReference>
<dbReference type="RefSeq" id="WP_234613152.1">
    <property type="nucleotide sequence ID" value="NZ_CP098806.1"/>
</dbReference>
<evidence type="ECO:0000259" key="6">
    <source>
        <dbReference type="Pfam" id="PF18962"/>
    </source>
</evidence>
<dbReference type="SUPFAM" id="SSF69318">
    <property type="entry name" value="Integrin alpha N-terminal domain"/>
    <property type="match status" value="6"/>
</dbReference>
<dbReference type="InterPro" id="IPR013519">
    <property type="entry name" value="Int_alpha_beta-p"/>
</dbReference>
<evidence type="ECO:0000256" key="1">
    <source>
        <dbReference type="ARBA" id="ARBA00022729"/>
    </source>
</evidence>
<keyword evidence="8" id="KW-1185">Reference proteome</keyword>
<feature type="region of interest" description="Disordered" evidence="4">
    <location>
        <begin position="32"/>
        <end position="53"/>
    </location>
</feature>
<evidence type="ECO:0000313" key="7">
    <source>
        <dbReference type="EMBL" id="MCF0040657.1"/>
    </source>
</evidence>
<reference evidence="7" key="1">
    <citation type="submission" date="2021-12" db="EMBL/GenBank/DDBJ databases">
        <title>Novel species in genus Dyadobacter.</title>
        <authorList>
            <person name="Ma C."/>
        </authorList>
    </citation>
    <scope>NUCLEOTIDE SEQUENCE</scope>
    <source>
        <strain evidence="7">CY399</strain>
    </source>
</reference>
<evidence type="ECO:0000256" key="4">
    <source>
        <dbReference type="SAM" id="MobiDB-lite"/>
    </source>
</evidence>
<dbReference type="PROSITE" id="PS51470">
    <property type="entry name" value="FG_GAP"/>
    <property type="match status" value="13"/>
</dbReference>
<feature type="compositionally biased region" description="Polar residues" evidence="4">
    <location>
        <begin position="41"/>
        <end position="53"/>
    </location>
</feature>
<evidence type="ECO:0000256" key="5">
    <source>
        <dbReference type="SAM" id="Phobius"/>
    </source>
</evidence>
<dbReference type="GO" id="GO:0098609">
    <property type="term" value="P:cell-cell adhesion"/>
    <property type="evidence" value="ECO:0007669"/>
    <property type="project" value="TreeGrafter"/>
</dbReference>
<dbReference type="Gene3D" id="2.130.10.130">
    <property type="entry name" value="Integrin alpha, N-terminal"/>
    <property type="match status" value="6"/>
</dbReference>
<dbReference type="SMART" id="SM00191">
    <property type="entry name" value="Int_alpha"/>
    <property type="match status" value="14"/>
</dbReference>
<evidence type="ECO:0000256" key="3">
    <source>
        <dbReference type="ARBA" id="ARBA00023180"/>
    </source>
</evidence>
<dbReference type="InterPro" id="IPR028994">
    <property type="entry name" value="Integrin_alpha_N"/>
</dbReference>
<keyword evidence="5" id="KW-0472">Membrane</keyword>
<dbReference type="InterPro" id="IPR026444">
    <property type="entry name" value="Secre_tail"/>
</dbReference>
<proteinExistence type="predicted"/>
<keyword evidence="5" id="KW-0812">Transmembrane</keyword>
<dbReference type="GO" id="GO:0007160">
    <property type="term" value="P:cell-matrix adhesion"/>
    <property type="evidence" value="ECO:0007669"/>
    <property type="project" value="TreeGrafter"/>
</dbReference>
<dbReference type="InterPro" id="IPR000413">
    <property type="entry name" value="Integrin_alpha"/>
</dbReference>
<feature type="transmembrane region" description="Helical" evidence="5">
    <location>
        <begin position="7"/>
        <end position="23"/>
    </location>
</feature>
<dbReference type="PANTHER" id="PTHR23220">
    <property type="entry name" value="INTEGRIN ALPHA"/>
    <property type="match status" value="1"/>
</dbReference>
<dbReference type="InterPro" id="IPR013517">
    <property type="entry name" value="FG-GAP"/>
</dbReference>
<name>A0A9X1TGP3_9BACT</name>
<feature type="domain" description="Secretion system C-terminal sorting" evidence="6">
    <location>
        <begin position="1301"/>
        <end position="1371"/>
    </location>
</feature>
<gene>
    <name evidence="7" type="ORF">LXM24_11210</name>
</gene>
<keyword evidence="1" id="KW-0732">Signal</keyword>
<accession>A0A9X1TGP3</accession>
<dbReference type="Pfam" id="PF01839">
    <property type="entry name" value="FG-GAP"/>
    <property type="match status" value="14"/>
</dbReference>
<dbReference type="Pfam" id="PF18962">
    <property type="entry name" value="Por_Secre_tail"/>
    <property type="match status" value="1"/>
</dbReference>
<organism evidence="7 8">
    <name type="scientific">Dyadobacter fanqingshengii</name>
    <dbReference type="NCBI Taxonomy" id="2906443"/>
    <lineage>
        <taxon>Bacteria</taxon>
        <taxon>Pseudomonadati</taxon>
        <taxon>Bacteroidota</taxon>
        <taxon>Cytophagia</taxon>
        <taxon>Cytophagales</taxon>
        <taxon>Spirosomataceae</taxon>
        <taxon>Dyadobacter</taxon>
    </lineage>
</organism>
<dbReference type="GO" id="GO:0005178">
    <property type="term" value="F:integrin binding"/>
    <property type="evidence" value="ECO:0007669"/>
    <property type="project" value="TreeGrafter"/>
</dbReference>
<keyword evidence="2" id="KW-0677">Repeat</keyword>
<dbReference type="GO" id="GO:0008305">
    <property type="term" value="C:integrin complex"/>
    <property type="evidence" value="ECO:0007669"/>
    <property type="project" value="InterPro"/>
</dbReference>
<protein>
    <submittedName>
        <fullName evidence="7">FG-GAP-like repeat-containing protein</fullName>
    </submittedName>
</protein>
<comment type="caution">
    <text evidence="7">The sequence shown here is derived from an EMBL/GenBank/DDBJ whole genome shotgun (WGS) entry which is preliminary data.</text>
</comment>
<dbReference type="NCBIfam" id="TIGR04183">
    <property type="entry name" value="Por_Secre_tail"/>
    <property type="match status" value="1"/>
</dbReference>